<gene>
    <name evidence="2" type="ORF">NCTC11214_00938</name>
</gene>
<accession>A0A3S4DDI4</accession>
<name>A0A3S4DDI4_SEROD</name>
<feature type="compositionally biased region" description="Basic and acidic residues" evidence="1">
    <location>
        <begin position="8"/>
        <end position="21"/>
    </location>
</feature>
<evidence type="ECO:0000313" key="2">
    <source>
        <dbReference type="EMBL" id="VDZ53069.1"/>
    </source>
</evidence>
<evidence type="ECO:0000256" key="1">
    <source>
        <dbReference type="SAM" id="MobiDB-lite"/>
    </source>
</evidence>
<dbReference type="Proteomes" id="UP000281391">
    <property type="component" value="Chromosome"/>
</dbReference>
<sequence length="33" mass="3639">MQIAPKGAIDDNFKGLDDEPFKPISHLTNPSKN</sequence>
<feature type="region of interest" description="Disordered" evidence="1">
    <location>
        <begin position="1"/>
        <end position="33"/>
    </location>
</feature>
<organism evidence="2 3">
    <name type="scientific">Serratia odorifera</name>
    <dbReference type="NCBI Taxonomy" id="618"/>
    <lineage>
        <taxon>Bacteria</taxon>
        <taxon>Pseudomonadati</taxon>
        <taxon>Pseudomonadota</taxon>
        <taxon>Gammaproteobacteria</taxon>
        <taxon>Enterobacterales</taxon>
        <taxon>Yersiniaceae</taxon>
        <taxon>Serratia</taxon>
    </lineage>
</organism>
<evidence type="ECO:0000313" key="3">
    <source>
        <dbReference type="Proteomes" id="UP000281391"/>
    </source>
</evidence>
<protein>
    <submittedName>
        <fullName evidence="2">Uncharacterized protein</fullName>
    </submittedName>
</protein>
<dbReference type="EMBL" id="LR134117">
    <property type="protein sequence ID" value="VDZ53069.1"/>
    <property type="molecule type" value="Genomic_DNA"/>
</dbReference>
<dbReference type="AlphaFoldDB" id="A0A3S4DDI4"/>
<proteinExistence type="predicted"/>
<reference evidence="2 3" key="1">
    <citation type="submission" date="2018-12" db="EMBL/GenBank/DDBJ databases">
        <authorList>
            <consortium name="Pathogen Informatics"/>
        </authorList>
    </citation>
    <scope>NUCLEOTIDE SEQUENCE [LARGE SCALE GENOMIC DNA]</scope>
    <source>
        <strain evidence="2 3">NCTC11214</strain>
    </source>
</reference>
<dbReference type="KEGG" id="sof:NCTC11214_00938"/>